<evidence type="ECO:0000256" key="1">
    <source>
        <dbReference type="ARBA" id="ARBA00008876"/>
    </source>
</evidence>
<feature type="domain" description="Fe-S hydro-lyase tartrate dehydratase alpha-type catalytic" evidence="7">
    <location>
        <begin position="11"/>
        <end position="101"/>
    </location>
</feature>
<gene>
    <name evidence="8" type="ORF">S01H1_57365</name>
</gene>
<dbReference type="EMBL" id="BARS01037407">
    <property type="protein sequence ID" value="GAG25891.1"/>
    <property type="molecule type" value="Genomic_DNA"/>
</dbReference>
<feature type="non-terminal residue" evidence="8">
    <location>
        <position position="101"/>
    </location>
</feature>
<keyword evidence="5" id="KW-0411">Iron-sulfur</keyword>
<keyword evidence="4" id="KW-0408">Iron</keyword>
<organism evidence="8">
    <name type="scientific">marine sediment metagenome</name>
    <dbReference type="NCBI Taxonomy" id="412755"/>
    <lineage>
        <taxon>unclassified sequences</taxon>
        <taxon>metagenomes</taxon>
        <taxon>ecological metagenomes</taxon>
    </lineage>
</organism>
<evidence type="ECO:0000256" key="4">
    <source>
        <dbReference type="ARBA" id="ARBA00023004"/>
    </source>
</evidence>
<sequence>MRIIDSTKITTAVEKIIGSAELELNKPVLERIKEASKKETSSIACELLDEIIENARIAGATGLPLCQDTGSMVFFIRMGQDVSIEGDILNEAVSEGVRLAT</sequence>
<protein>
    <recommendedName>
        <fullName evidence="7">Fe-S hydro-lyase tartrate dehydratase alpha-type catalytic domain-containing protein</fullName>
    </recommendedName>
</protein>
<proteinExistence type="inferred from homology"/>
<evidence type="ECO:0000256" key="2">
    <source>
        <dbReference type="ARBA" id="ARBA00022485"/>
    </source>
</evidence>
<dbReference type="GO" id="GO:0046872">
    <property type="term" value="F:metal ion binding"/>
    <property type="evidence" value="ECO:0007669"/>
    <property type="project" value="UniProtKB-KW"/>
</dbReference>
<dbReference type="InterPro" id="IPR004646">
    <property type="entry name" value="Fe-S_hydro-lyase_TtdA-typ_cat"/>
</dbReference>
<dbReference type="PANTHER" id="PTHR30389">
    <property type="entry name" value="FUMARATE HYDRATASE-RELATED"/>
    <property type="match status" value="1"/>
</dbReference>
<reference evidence="8" key="1">
    <citation type="journal article" date="2014" name="Front. Microbiol.">
        <title>High frequency of phylogenetically diverse reductive dehalogenase-homologous genes in deep subseafloor sedimentary metagenomes.</title>
        <authorList>
            <person name="Kawai M."/>
            <person name="Futagami T."/>
            <person name="Toyoda A."/>
            <person name="Takaki Y."/>
            <person name="Nishi S."/>
            <person name="Hori S."/>
            <person name="Arai W."/>
            <person name="Tsubouchi T."/>
            <person name="Morono Y."/>
            <person name="Uchiyama I."/>
            <person name="Ito T."/>
            <person name="Fujiyama A."/>
            <person name="Inagaki F."/>
            <person name="Takami H."/>
        </authorList>
    </citation>
    <scope>NUCLEOTIDE SEQUENCE</scope>
    <source>
        <strain evidence="8">Expedition CK06-06</strain>
    </source>
</reference>
<keyword evidence="6" id="KW-0456">Lyase</keyword>
<dbReference type="PANTHER" id="PTHR30389:SF17">
    <property type="entry name" value="L(+)-TARTRATE DEHYDRATASE SUBUNIT ALPHA-RELATED"/>
    <property type="match status" value="1"/>
</dbReference>
<name>X0XLQ5_9ZZZZ</name>
<comment type="similarity">
    <text evidence="1">Belongs to the class-I fumarase family.</text>
</comment>
<evidence type="ECO:0000256" key="6">
    <source>
        <dbReference type="ARBA" id="ARBA00023239"/>
    </source>
</evidence>
<dbReference type="InterPro" id="IPR051208">
    <property type="entry name" value="Class-I_Fumarase/Tartrate_DH"/>
</dbReference>
<evidence type="ECO:0000313" key="8">
    <source>
        <dbReference type="EMBL" id="GAG25891.1"/>
    </source>
</evidence>
<evidence type="ECO:0000259" key="7">
    <source>
        <dbReference type="Pfam" id="PF05681"/>
    </source>
</evidence>
<comment type="caution">
    <text evidence="8">The sequence shown here is derived from an EMBL/GenBank/DDBJ whole genome shotgun (WGS) entry which is preliminary data.</text>
</comment>
<keyword evidence="2" id="KW-0004">4Fe-4S</keyword>
<accession>X0XLQ5</accession>
<keyword evidence="3" id="KW-0479">Metal-binding</keyword>
<dbReference type="AlphaFoldDB" id="X0XLQ5"/>
<evidence type="ECO:0000256" key="3">
    <source>
        <dbReference type="ARBA" id="ARBA00022723"/>
    </source>
</evidence>
<dbReference type="Pfam" id="PF05681">
    <property type="entry name" value="Fumerase"/>
    <property type="match status" value="1"/>
</dbReference>
<dbReference type="GO" id="GO:0051539">
    <property type="term" value="F:4 iron, 4 sulfur cluster binding"/>
    <property type="evidence" value="ECO:0007669"/>
    <property type="project" value="UniProtKB-KW"/>
</dbReference>
<evidence type="ECO:0000256" key="5">
    <source>
        <dbReference type="ARBA" id="ARBA00023014"/>
    </source>
</evidence>
<dbReference type="GO" id="GO:0016829">
    <property type="term" value="F:lyase activity"/>
    <property type="evidence" value="ECO:0007669"/>
    <property type="project" value="UniProtKB-KW"/>
</dbReference>